<evidence type="ECO:0000259" key="3">
    <source>
        <dbReference type="Pfam" id="PF07859"/>
    </source>
</evidence>
<name>I8I407_9GAMM</name>
<dbReference type="PANTHER" id="PTHR48081:SF8">
    <property type="entry name" value="ALPHA_BETA HYDROLASE FOLD-3 DOMAIN-CONTAINING PROTEIN-RELATED"/>
    <property type="match status" value="1"/>
</dbReference>
<comment type="caution">
    <text evidence="4">The sequence shown here is derived from an EMBL/GenBank/DDBJ whole genome shotgun (WGS) entry which is preliminary data.</text>
</comment>
<dbReference type="SUPFAM" id="SSF53474">
    <property type="entry name" value="alpha/beta-Hydrolases"/>
    <property type="match status" value="1"/>
</dbReference>
<evidence type="ECO:0000256" key="2">
    <source>
        <dbReference type="ARBA" id="ARBA00022801"/>
    </source>
</evidence>
<sequence>MPLDPQLQKFLGDLAAAGVPEFNTLPVDTARAGFKQLLASFPSTQSIAGTEDRVLAADRVSARIYTPNGTGPFPVLLFIHGGGWVIGDLDSYDGICRELCGAVGCIVVSVDYRLAPEHPFPAAVDDCGFALRWLIEHCEEIGGDPQRIAIGGDSAGGNLAAVTAIEARKTLPGRLCAQLLVYPVAGYVGTPSASMIANAEGYLLTQRDMVWFTRDYLGPAHDSQNPRFNLSRAEDLSGLPPALVITAEFDPLRDEGDAYADALKKAGVKVDHSRYDGAIHGFLYFFPAFDISGRVMKEAGEWLKQQFARAR</sequence>
<dbReference type="EMBL" id="AKGD01000001">
    <property type="protein sequence ID" value="EIT70876.1"/>
    <property type="molecule type" value="Genomic_DNA"/>
</dbReference>
<dbReference type="ESTHER" id="9gamm-i8i407">
    <property type="family name" value="Hormone-sensitive_lipase_like"/>
</dbReference>
<dbReference type="FunFam" id="3.40.50.1820:FF:000089">
    <property type="entry name" value="Alpha/beta hydrolase"/>
    <property type="match status" value="1"/>
</dbReference>
<feature type="domain" description="Alpha/beta hydrolase fold-3" evidence="3">
    <location>
        <begin position="76"/>
        <end position="283"/>
    </location>
</feature>
<dbReference type="OrthoDB" id="9806180at2"/>
<organism evidence="4 5">
    <name type="scientific">Hydrocarboniphaga effusa AP103</name>
    <dbReference type="NCBI Taxonomy" id="1172194"/>
    <lineage>
        <taxon>Bacteria</taxon>
        <taxon>Pseudomonadati</taxon>
        <taxon>Pseudomonadota</taxon>
        <taxon>Gammaproteobacteria</taxon>
        <taxon>Nevskiales</taxon>
        <taxon>Nevskiaceae</taxon>
        <taxon>Hydrocarboniphaga</taxon>
    </lineage>
</organism>
<dbReference type="InterPro" id="IPR050300">
    <property type="entry name" value="GDXG_lipolytic_enzyme"/>
</dbReference>
<accession>I8I407</accession>
<dbReference type="Gene3D" id="3.40.50.1820">
    <property type="entry name" value="alpha/beta hydrolase"/>
    <property type="match status" value="1"/>
</dbReference>
<dbReference type="RefSeq" id="WP_007183968.1">
    <property type="nucleotide sequence ID" value="NZ_AKGD01000001.1"/>
</dbReference>
<gene>
    <name evidence="4" type="ORF">WQQ_10130</name>
</gene>
<proteinExistence type="inferred from homology"/>
<dbReference type="AlphaFoldDB" id="I8I407"/>
<dbReference type="STRING" id="1172194.WQQ_10130"/>
<protein>
    <submittedName>
        <fullName evidence="4">Esterase/lipase-like protein</fullName>
    </submittedName>
</protein>
<keyword evidence="5" id="KW-1185">Reference proteome</keyword>
<comment type="similarity">
    <text evidence="1">Belongs to the 'GDXG' lipolytic enzyme family.</text>
</comment>
<dbReference type="Pfam" id="PF07859">
    <property type="entry name" value="Abhydrolase_3"/>
    <property type="match status" value="1"/>
</dbReference>
<evidence type="ECO:0000313" key="5">
    <source>
        <dbReference type="Proteomes" id="UP000003704"/>
    </source>
</evidence>
<dbReference type="GO" id="GO:0016787">
    <property type="term" value="F:hydrolase activity"/>
    <property type="evidence" value="ECO:0007669"/>
    <property type="project" value="UniProtKB-KW"/>
</dbReference>
<dbReference type="Proteomes" id="UP000003704">
    <property type="component" value="Unassembled WGS sequence"/>
</dbReference>
<reference evidence="4 5" key="1">
    <citation type="journal article" date="2012" name="J. Bacteriol.">
        <title>Genome Sequence of n-Alkane-Degrading Hydrocarboniphaga effusa Strain AP103T (ATCC BAA-332T).</title>
        <authorList>
            <person name="Chang H.K."/>
            <person name="Zylstra G.J."/>
            <person name="Chae J.C."/>
        </authorList>
    </citation>
    <scope>NUCLEOTIDE SEQUENCE [LARGE SCALE GENOMIC DNA]</scope>
    <source>
        <strain evidence="4 5">AP103</strain>
    </source>
</reference>
<evidence type="ECO:0000313" key="4">
    <source>
        <dbReference type="EMBL" id="EIT70876.1"/>
    </source>
</evidence>
<evidence type="ECO:0000256" key="1">
    <source>
        <dbReference type="ARBA" id="ARBA00010515"/>
    </source>
</evidence>
<keyword evidence="2" id="KW-0378">Hydrolase</keyword>
<dbReference type="InterPro" id="IPR029058">
    <property type="entry name" value="AB_hydrolase_fold"/>
</dbReference>
<dbReference type="PANTHER" id="PTHR48081">
    <property type="entry name" value="AB HYDROLASE SUPERFAMILY PROTEIN C4A8.06C"/>
    <property type="match status" value="1"/>
</dbReference>
<dbReference type="InterPro" id="IPR013094">
    <property type="entry name" value="AB_hydrolase_3"/>
</dbReference>